<feature type="transmembrane region" description="Helical" evidence="6">
    <location>
        <begin position="345"/>
        <end position="362"/>
    </location>
</feature>
<dbReference type="STRING" id="1122155.SAMN02745158_02269"/>
<dbReference type="Gene3D" id="1.10.4160.10">
    <property type="entry name" value="Hydantoin permease"/>
    <property type="match status" value="1"/>
</dbReference>
<dbReference type="InterPro" id="IPR001248">
    <property type="entry name" value="Pur-cyt_permease"/>
</dbReference>
<feature type="transmembrane region" description="Helical" evidence="6">
    <location>
        <begin position="82"/>
        <end position="101"/>
    </location>
</feature>
<dbReference type="AlphaFoldDB" id="A0A1M4Y9N2"/>
<dbReference type="InterPro" id="IPR012732">
    <property type="entry name" value="Thia_CytX"/>
</dbReference>
<dbReference type="OrthoDB" id="9780088at2"/>
<dbReference type="NCBIfam" id="TIGR02358">
    <property type="entry name" value="thia_cytX"/>
    <property type="match status" value="1"/>
</dbReference>
<evidence type="ECO:0000313" key="8">
    <source>
        <dbReference type="Proteomes" id="UP000184245"/>
    </source>
</evidence>
<accession>A0A1M4Y9N2</accession>
<feature type="transmembrane region" description="Helical" evidence="6">
    <location>
        <begin position="40"/>
        <end position="61"/>
    </location>
</feature>
<keyword evidence="8" id="KW-1185">Reference proteome</keyword>
<comment type="similarity">
    <text evidence="2">Belongs to the purine-cytosine permease (2.A.39) family.</text>
</comment>
<feature type="transmembrane region" description="Helical" evidence="6">
    <location>
        <begin position="210"/>
        <end position="235"/>
    </location>
</feature>
<feature type="transmembrane region" description="Helical" evidence="6">
    <location>
        <begin position="121"/>
        <end position="140"/>
    </location>
</feature>
<feature type="transmembrane region" description="Helical" evidence="6">
    <location>
        <begin position="241"/>
        <end position="268"/>
    </location>
</feature>
<evidence type="ECO:0000313" key="7">
    <source>
        <dbReference type="EMBL" id="SHF02359.1"/>
    </source>
</evidence>
<sequence length="395" mass="41869">MIEKKTSVFGSSLIWFGAAISIAEIMTGTLLAPLGMKKGIAAILLGHLIGCALFYFAGLIGGETGKSSMETARLSFGQKGSLLFSVLNVIQLAGWTAIMIIGGARAAGSISASLTGADMEWLWSLIIGGLILVWILIGVTGLGKINTVVMSALFLLTIIMSVIVFKGKSPGLAEGSISFGAAVELSVAMPLSWLPVISDYTRTAQKPRSATLASTVTYFIASSWMYLIGMGAAVYTAESDIAAIFLKAGLGAAGLIIFIASTVTTTFLDTYSAGVSAASISSKFNAQKVAVFVCVIGTGLAILAPIEQFENFLYLIGSVFAPMIAVMIADYFLLKQDFSGESFNARNLILWGVGFLIYRIFMRIDTPVGNTLPVMLIIILLSVITYQFVRRTQTC</sequence>
<dbReference type="Proteomes" id="UP000184245">
    <property type="component" value="Unassembled WGS sequence"/>
</dbReference>
<dbReference type="Pfam" id="PF02133">
    <property type="entry name" value="Transp_cyt_pur"/>
    <property type="match status" value="1"/>
</dbReference>
<proteinExistence type="inferred from homology"/>
<evidence type="ECO:0000256" key="6">
    <source>
        <dbReference type="SAM" id="Phobius"/>
    </source>
</evidence>
<dbReference type="EMBL" id="FQVI01000011">
    <property type="protein sequence ID" value="SHF02359.1"/>
    <property type="molecule type" value="Genomic_DNA"/>
</dbReference>
<evidence type="ECO:0000256" key="2">
    <source>
        <dbReference type="ARBA" id="ARBA00008974"/>
    </source>
</evidence>
<dbReference type="InterPro" id="IPR030191">
    <property type="entry name" value="CodB"/>
</dbReference>
<keyword evidence="3 6" id="KW-0812">Transmembrane</keyword>
<feature type="transmembrane region" description="Helical" evidence="6">
    <location>
        <begin position="147"/>
        <end position="165"/>
    </location>
</feature>
<evidence type="ECO:0000256" key="5">
    <source>
        <dbReference type="ARBA" id="ARBA00023136"/>
    </source>
</evidence>
<feature type="transmembrane region" description="Helical" evidence="6">
    <location>
        <begin position="289"/>
        <end position="306"/>
    </location>
</feature>
<gene>
    <name evidence="7" type="ORF">SAMN02745158_02269</name>
</gene>
<feature type="transmembrane region" description="Helical" evidence="6">
    <location>
        <begin position="312"/>
        <end position="333"/>
    </location>
</feature>
<dbReference type="PANTHER" id="PTHR30569">
    <property type="entry name" value="CYTOSINE TRANSPORTER CODB"/>
    <property type="match status" value="1"/>
</dbReference>
<keyword evidence="5 6" id="KW-0472">Membrane</keyword>
<name>A0A1M4Y9N2_9CLOT</name>
<evidence type="ECO:0000256" key="4">
    <source>
        <dbReference type="ARBA" id="ARBA00022989"/>
    </source>
</evidence>
<dbReference type="GO" id="GO:0015209">
    <property type="term" value="F:cytosine transmembrane transporter activity"/>
    <property type="evidence" value="ECO:0007669"/>
    <property type="project" value="InterPro"/>
</dbReference>
<organism evidence="7 8">
    <name type="scientific">Lactonifactor longoviformis DSM 17459</name>
    <dbReference type="NCBI Taxonomy" id="1122155"/>
    <lineage>
        <taxon>Bacteria</taxon>
        <taxon>Bacillati</taxon>
        <taxon>Bacillota</taxon>
        <taxon>Clostridia</taxon>
        <taxon>Eubacteriales</taxon>
        <taxon>Clostridiaceae</taxon>
        <taxon>Lactonifactor</taxon>
    </lineage>
</organism>
<dbReference type="GO" id="GO:0005886">
    <property type="term" value="C:plasma membrane"/>
    <property type="evidence" value="ECO:0007669"/>
    <property type="project" value="TreeGrafter"/>
</dbReference>
<dbReference type="PANTHER" id="PTHR30569:SF0">
    <property type="entry name" value="CYTOSINE PERMEASE"/>
    <property type="match status" value="1"/>
</dbReference>
<protein>
    <submittedName>
        <fullName evidence="7">Putative hydroxymethylpyrimidine transporter CytX</fullName>
    </submittedName>
</protein>
<comment type="subcellular location">
    <subcellularLocation>
        <location evidence="1">Membrane</location>
        <topology evidence="1">Multi-pass membrane protein</topology>
    </subcellularLocation>
</comment>
<evidence type="ECO:0000256" key="3">
    <source>
        <dbReference type="ARBA" id="ARBA00022692"/>
    </source>
</evidence>
<keyword evidence="4 6" id="KW-1133">Transmembrane helix</keyword>
<feature type="transmembrane region" description="Helical" evidence="6">
    <location>
        <begin position="177"/>
        <end position="198"/>
    </location>
</feature>
<reference evidence="7 8" key="1">
    <citation type="submission" date="2016-11" db="EMBL/GenBank/DDBJ databases">
        <authorList>
            <person name="Jaros S."/>
            <person name="Januszkiewicz K."/>
            <person name="Wedrychowicz H."/>
        </authorList>
    </citation>
    <scope>NUCLEOTIDE SEQUENCE [LARGE SCALE GENOMIC DNA]</scope>
    <source>
        <strain evidence="7 8">DSM 17459</strain>
    </source>
</reference>
<feature type="transmembrane region" description="Helical" evidence="6">
    <location>
        <begin position="12"/>
        <end position="34"/>
    </location>
</feature>
<feature type="transmembrane region" description="Helical" evidence="6">
    <location>
        <begin position="368"/>
        <end position="389"/>
    </location>
</feature>
<evidence type="ECO:0000256" key="1">
    <source>
        <dbReference type="ARBA" id="ARBA00004141"/>
    </source>
</evidence>